<evidence type="ECO:0000256" key="2">
    <source>
        <dbReference type="ARBA" id="ARBA00022741"/>
    </source>
</evidence>
<dbReference type="Gene3D" id="3.60.20.10">
    <property type="entry name" value="Glutamine Phosphoribosylpyrophosphate, subunit 1, domain 1"/>
    <property type="match status" value="1"/>
</dbReference>
<proteinExistence type="inferred from homology"/>
<dbReference type="InterPro" id="IPR001962">
    <property type="entry name" value="Asn_synthase"/>
</dbReference>
<gene>
    <name evidence="6" type="ORF">LCGC14_0013570</name>
</gene>
<dbReference type="InterPro" id="IPR006426">
    <property type="entry name" value="Asn_synth_AEB"/>
</dbReference>
<evidence type="ECO:0000256" key="1">
    <source>
        <dbReference type="ARBA" id="ARBA00005752"/>
    </source>
</evidence>
<dbReference type="CDD" id="cd00712">
    <property type="entry name" value="AsnB"/>
    <property type="match status" value="1"/>
</dbReference>
<dbReference type="SUPFAM" id="SSF52402">
    <property type="entry name" value="Adenine nucleotide alpha hydrolases-like"/>
    <property type="match status" value="1"/>
</dbReference>
<evidence type="ECO:0000256" key="3">
    <source>
        <dbReference type="ARBA" id="ARBA00022840"/>
    </source>
</evidence>
<dbReference type="GO" id="GO:0004066">
    <property type="term" value="F:asparagine synthase (glutamine-hydrolyzing) activity"/>
    <property type="evidence" value="ECO:0007669"/>
    <property type="project" value="InterPro"/>
</dbReference>
<dbReference type="CDD" id="cd01991">
    <property type="entry name" value="Asn_synthase_B_C"/>
    <property type="match status" value="1"/>
</dbReference>
<accession>A0A0F9WH85</accession>
<dbReference type="AlphaFoldDB" id="A0A0F9WH85"/>
<dbReference type="Gene3D" id="3.40.50.620">
    <property type="entry name" value="HUPs"/>
    <property type="match status" value="1"/>
</dbReference>
<dbReference type="NCBIfam" id="TIGR01536">
    <property type="entry name" value="asn_synth_AEB"/>
    <property type="match status" value="1"/>
</dbReference>
<dbReference type="InterPro" id="IPR051786">
    <property type="entry name" value="ASN_synthetase/amidase"/>
</dbReference>
<dbReference type="GO" id="GO:0006529">
    <property type="term" value="P:asparagine biosynthetic process"/>
    <property type="evidence" value="ECO:0007669"/>
    <property type="project" value="InterPro"/>
</dbReference>
<keyword evidence="2" id="KW-0547">Nucleotide-binding</keyword>
<dbReference type="GO" id="GO:0005524">
    <property type="term" value="F:ATP binding"/>
    <property type="evidence" value="ECO:0007669"/>
    <property type="project" value="UniProtKB-KW"/>
</dbReference>
<keyword evidence="3" id="KW-0067">ATP-binding</keyword>
<keyword evidence="4" id="KW-0315">Glutamine amidotransferase</keyword>
<dbReference type="Pfam" id="PF00733">
    <property type="entry name" value="Asn_synthase"/>
    <property type="match status" value="1"/>
</dbReference>
<dbReference type="GO" id="GO:0005829">
    <property type="term" value="C:cytosol"/>
    <property type="evidence" value="ECO:0007669"/>
    <property type="project" value="TreeGrafter"/>
</dbReference>
<reference evidence="6" key="1">
    <citation type="journal article" date="2015" name="Nature">
        <title>Complex archaea that bridge the gap between prokaryotes and eukaryotes.</title>
        <authorList>
            <person name="Spang A."/>
            <person name="Saw J.H."/>
            <person name="Jorgensen S.L."/>
            <person name="Zaremba-Niedzwiedzka K."/>
            <person name="Martijn J."/>
            <person name="Lind A.E."/>
            <person name="van Eijk R."/>
            <person name="Schleper C."/>
            <person name="Guy L."/>
            <person name="Ettema T.J."/>
        </authorList>
    </citation>
    <scope>NUCLEOTIDE SEQUENCE</scope>
</reference>
<comment type="similarity">
    <text evidence="1">Belongs to the asparagine synthetase family.</text>
</comment>
<evidence type="ECO:0000259" key="5">
    <source>
        <dbReference type="PROSITE" id="PS51278"/>
    </source>
</evidence>
<dbReference type="InterPro" id="IPR017932">
    <property type="entry name" value="GATase_2_dom"/>
</dbReference>
<dbReference type="InterPro" id="IPR029055">
    <property type="entry name" value="Ntn_hydrolases_N"/>
</dbReference>
<dbReference type="PROSITE" id="PS51278">
    <property type="entry name" value="GATASE_TYPE_2"/>
    <property type="match status" value="1"/>
</dbReference>
<organism evidence="6">
    <name type="scientific">marine sediment metagenome</name>
    <dbReference type="NCBI Taxonomy" id="412755"/>
    <lineage>
        <taxon>unclassified sequences</taxon>
        <taxon>metagenomes</taxon>
        <taxon>ecological metagenomes</taxon>
    </lineage>
</organism>
<evidence type="ECO:0000313" key="6">
    <source>
        <dbReference type="EMBL" id="KKO11853.1"/>
    </source>
</evidence>
<dbReference type="InterPro" id="IPR014729">
    <property type="entry name" value="Rossmann-like_a/b/a_fold"/>
</dbReference>
<feature type="domain" description="Glutamine amidotransferase type-2" evidence="5">
    <location>
        <begin position="2"/>
        <end position="213"/>
    </location>
</feature>
<sequence>MCGIAGLINLKGEAVSPVILKKMTDAIVHRGPDGEGLWIDENVGIGHRRLSIIDLSPAGHQPMVSADHRYILSYNGEIYNFRELRAELEAEGFWFRSNTDSEVVLHALSLWGTDALLKFNGMFALALWDRKEKKLLLARDRYGIKPLYYAKQGKHFWFGSEQKAITADPSFKRTLNIAALLEYFTFQNIFTDQTLLEGVHLLPAGNFLIFQGERQVVEKTQYWDYRFREPENPASKQEYLEELDRLFKQAVNRQLVSDVELGAYLSGGMDSGSITAIAAQQFPYLKTFTCGFDLSSASGIELAFDERAKAEAMSARFKTEHYEMVLKAGDMERCLPKLAWHLEEPRVGQSYPNFYAAKLASKFVKVVLSGSGGDELFGGYPWRYYRAANSQNFEHYIDQYYLYWQRLVDNRHLKDMFAPVQKDVEHVWTRDIFRDVFATHDNELSRPEDYINHSLYFEAKTFLHGLFVVEDKLSMAHGLENRVPFMDNDLVNFAMRCPVGLKLNNLSEAIKINENDVGDKKNQYFQKTNDGKQILRDMMSRYIPSDITRAEKQGFSSPDASWFKGESIEFVRRTLLNGKANIYSVLDRQSVSPLIEQHLNGEQNRRLLIWSLLNVEAWLSETL</sequence>
<dbReference type="PANTHER" id="PTHR43284:SF1">
    <property type="entry name" value="ASPARAGINE SYNTHETASE"/>
    <property type="match status" value="1"/>
</dbReference>
<comment type="caution">
    <text evidence="6">The sequence shown here is derived from an EMBL/GenBank/DDBJ whole genome shotgun (WGS) entry which is preliminary data.</text>
</comment>
<dbReference type="PANTHER" id="PTHR43284">
    <property type="entry name" value="ASPARAGINE SYNTHETASE (GLUTAMINE-HYDROLYZING)"/>
    <property type="match status" value="1"/>
</dbReference>
<dbReference type="SUPFAM" id="SSF56235">
    <property type="entry name" value="N-terminal nucleophile aminohydrolases (Ntn hydrolases)"/>
    <property type="match status" value="1"/>
</dbReference>
<dbReference type="Pfam" id="PF13537">
    <property type="entry name" value="GATase_7"/>
    <property type="match status" value="1"/>
</dbReference>
<protein>
    <recommendedName>
        <fullName evidence="5">Glutamine amidotransferase type-2 domain-containing protein</fullName>
    </recommendedName>
</protein>
<name>A0A0F9WH85_9ZZZZ</name>
<dbReference type="InterPro" id="IPR033738">
    <property type="entry name" value="AsnB_N"/>
</dbReference>
<dbReference type="PIRSF" id="PIRSF001589">
    <property type="entry name" value="Asn_synthetase_glu-h"/>
    <property type="match status" value="1"/>
</dbReference>
<evidence type="ECO:0000256" key="4">
    <source>
        <dbReference type="ARBA" id="ARBA00022962"/>
    </source>
</evidence>
<dbReference type="EMBL" id="LAZR01000002">
    <property type="protein sequence ID" value="KKO11853.1"/>
    <property type="molecule type" value="Genomic_DNA"/>
</dbReference>